<dbReference type="InterPro" id="IPR034045">
    <property type="entry name" value="Pep_S8_CspA-like"/>
</dbReference>
<dbReference type="InterPro" id="IPR023828">
    <property type="entry name" value="Peptidase_S8_Ser-AS"/>
</dbReference>
<keyword evidence="4 6" id="KW-0720">Serine protease</keyword>
<feature type="domain" description="Peptidase S8/S53" evidence="8">
    <location>
        <begin position="122"/>
        <end position="335"/>
    </location>
</feature>
<dbReference type="InterPro" id="IPR036852">
    <property type="entry name" value="Peptidase_S8/S53_dom_sf"/>
</dbReference>
<dbReference type="InterPro" id="IPR017310">
    <property type="entry name" value="Pept_S8A_subtilisin_clostridia"/>
</dbReference>
<dbReference type="Gene3D" id="3.40.50.200">
    <property type="entry name" value="Peptidase S8/S53 domain"/>
    <property type="match status" value="1"/>
</dbReference>
<evidence type="ECO:0000259" key="9">
    <source>
        <dbReference type="Pfam" id="PF18425"/>
    </source>
</evidence>
<evidence type="ECO:0000256" key="1">
    <source>
        <dbReference type="ARBA" id="ARBA00011073"/>
    </source>
</evidence>
<accession>A0A1M4Z7H2</accession>
<dbReference type="InterPro" id="IPR041365">
    <property type="entry name" value="CspB_prodomain"/>
</dbReference>
<evidence type="ECO:0000256" key="4">
    <source>
        <dbReference type="ARBA" id="ARBA00022825"/>
    </source>
</evidence>
<evidence type="ECO:0000259" key="8">
    <source>
        <dbReference type="Pfam" id="PF00082"/>
    </source>
</evidence>
<dbReference type="Gene3D" id="2.60.120.1290">
    <property type="match status" value="1"/>
</dbReference>
<reference evidence="10 11" key="1">
    <citation type="submission" date="2016-11" db="EMBL/GenBank/DDBJ databases">
        <authorList>
            <person name="Jaros S."/>
            <person name="Januszkiewicz K."/>
            <person name="Wedrychowicz H."/>
        </authorList>
    </citation>
    <scope>NUCLEOTIDE SEQUENCE [LARGE SCALE GENOMIC DNA]</scope>
    <source>
        <strain evidence="10 11">DSM 17459</strain>
    </source>
</reference>
<evidence type="ECO:0000256" key="2">
    <source>
        <dbReference type="ARBA" id="ARBA00022670"/>
    </source>
</evidence>
<feature type="active site" description="Charge relay system" evidence="5 6">
    <location>
        <position position="201"/>
    </location>
</feature>
<dbReference type="Proteomes" id="UP000184245">
    <property type="component" value="Unassembled WGS sequence"/>
</dbReference>
<dbReference type="SUPFAM" id="SSF52743">
    <property type="entry name" value="Subtilisin-like"/>
    <property type="match status" value="1"/>
</dbReference>
<keyword evidence="11" id="KW-1185">Reference proteome</keyword>
<protein>
    <submittedName>
        <fullName evidence="10">Subtilase family protein</fullName>
    </submittedName>
</protein>
<evidence type="ECO:0000313" key="11">
    <source>
        <dbReference type="Proteomes" id="UP000184245"/>
    </source>
</evidence>
<dbReference type="PROSITE" id="PS51892">
    <property type="entry name" value="SUBTILASE"/>
    <property type="match status" value="1"/>
</dbReference>
<dbReference type="InterPro" id="IPR000209">
    <property type="entry name" value="Peptidase_S8/S53_dom"/>
</dbReference>
<dbReference type="AlphaFoldDB" id="A0A1M4Z7H2"/>
<comment type="similarity">
    <text evidence="1 6">Belongs to the peptidase S8 family.</text>
</comment>
<dbReference type="EMBL" id="FQVI01000014">
    <property type="protein sequence ID" value="SHF13737.1"/>
    <property type="molecule type" value="Genomic_DNA"/>
</dbReference>
<dbReference type="PIRSF" id="PIRSF037894">
    <property type="entry name" value="Subtilisin_rel_CspABC"/>
    <property type="match status" value="1"/>
</dbReference>
<proteinExistence type="inferred from homology"/>
<feature type="domain" description="Csp protease B prodomain" evidence="9">
    <location>
        <begin position="4"/>
        <end position="91"/>
    </location>
</feature>
<dbReference type="Pfam" id="PF18425">
    <property type="entry name" value="CspB_prodomain"/>
    <property type="match status" value="1"/>
</dbReference>
<dbReference type="InterPro" id="IPR015500">
    <property type="entry name" value="Peptidase_S8_subtilisin-rel"/>
</dbReference>
<dbReference type="Pfam" id="PF00082">
    <property type="entry name" value="Peptidase_S8"/>
    <property type="match status" value="2"/>
</dbReference>
<dbReference type="GO" id="GO:0006508">
    <property type="term" value="P:proteolysis"/>
    <property type="evidence" value="ECO:0007669"/>
    <property type="project" value="UniProtKB-KW"/>
</dbReference>
<evidence type="ECO:0000256" key="6">
    <source>
        <dbReference type="PROSITE-ProRule" id="PRU01240"/>
    </source>
</evidence>
<feature type="region of interest" description="Disordered" evidence="7">
    <location>
        <begin position="1"/>
        <end position="23"/>
    </location>
</feature>
<organism evidence="10 11">
    <name type="scientific">Lactonifactor longoviformis DSM 17459</name>
    <dbReference type="NCBI Taxonomy" id="1122155"/>
    <lineage>
        <taxon>Bacteria</taxon>
        <taxon>Bacillati</taxon>
        <taxon>Bacillota</taxon>
        <taxon>Clostridia</taxon>
        <taxon>Eubacteriales</taxon>
        <taxon>Clostridiaceae</taxon>
        <taxon>Lactonifactor</taxon>
    </lineage>
</organism>
<gene>
    <name evidence="10" type="ORF">SAMN02745158_02632</name>
</gene>
<dbReference type="InterPro" id="IPR050131">
    <property type="entry name" value="Peptidase_S8_subtilisin-like"/>
</dbReference>
<dbReference type="PANTHER" id="PTHR43806">
    <property type="entry name" value="PEPTIDASE S8"/>
    <property type="match status" value="1"/>
</dbReference>
<dbReference type="PRINTS" id="PR00723">
    <property type="entry name" value="SUBTILISIN"/>
</dbReference>
<evidence type="ECO:0000256" key="5">
    <source>
        <dbReference type="PIRSR" id="PIRSR615500-1"/>
    </source>
</evidence>
<dbReference type="GO" id="GO:0004252">
    <property type="term" value="F:serine-type endopeptidase activity"/>
    <property type="evidence" value="ECO:0007669"/>
    <property type="project" value="UniProtKB-UniRule"/>
</dbReference>
<feature type="domain" description="Peptidase S8/S53" evidence="8">
    <location>
        <begin position="449"/>
        <end position="570"/>
    </location>
</feature>
<feature type="active site" description="Charge relay system" evidence="5 6">
    <location>
        <position position="514"/>
    </location>
</feature>
<feature type="compositionally biased region" description="Polar residues" evidence="7">
    <location>
        <begin position="1"/>
        <end position="11"/>
    </location>
</feature>
<dbReference type="PANTHER" id="PTHR43806:SF11">
    <property type="entry name" value="CEREVISIN-RELATED"/>
    <property type="match status" value="1"/>
</dbReference>
<name>A0A1M4Z7H2_9CLOT</name>
<dbReference type="PROSITE" id="PS00138">
    <property type="entry name" value="SUBTILASE_SER"/>
    <property type="match status" value="1"/>
</dbReference>
<dbReference type="RefSeq" id="WP_072852494.1">
    <property type="nucleotide sequence ID" value="NZ_FQVI01000014.1"/>
</dbReference>
<dbReference type="OrthoDB" id="2744137at2"/>
<dbReference type="CDD" id="cd07478">
    <property type="entry name" value="Peptidases_S8_CspA-like"/>
    <property type="match status" value="1"/>
</dbReference>
<keyword evidence="3 6" id="KW-0378">Hydrolase</keyword>
<dbReference type="Gene3D" id="3.30.70.2980">
    <property type="match status" value="1"/>
</dbReference>
<evidence type="ECO:0000256" key="3">
    <source>
        <dbReference type="ARBA" id="ARBA00022801"/>
    </source>
</evidence>
<dbReference type="STRING" id="1122155.SAMN02745158_02632"/>
<sequence>MNNQKLENSLNLALDATPEERERSPNLEIGYNPLESTWEVIVKYTGDISRIAGENVQVVPLLGGYAILTLPEAYIQRLAELPEITFIGKPKRLFFAVNQGRAASCINPLQTSNSPLGPALMGRGVIVACVDSGIDYAHPDFCREDGTTRILSLWDQSVPGNPPEGYLIGTEYTREQINEALRQETPAARYEIVPSRDLSGHGTGVMGIAAGNGRASQGAYRGVAPESDLMVVKLGPSRPDGFPRTTELMQGIDYVIRRGAALGRPVALNLSFGNNYGSHSGDSLLSTYIDSAAGMGKNVICVGTGNEGNRALHTSGVLEEGVTQNVQLAVSTYETGMNIQIWKSYVDQVEIALVHPNGRIVGPFQEILGPQRFTIGSTEILLYYGEPGPYSLSQEIYIELIPRESYLDSGVWEFRLQPSRIIEGEYHMWLPGGNVLNEGTRFYLPSPYTTLTIPSTAGKVIAVGAYDSRYQSYADFSGRGYTRMGAVKPDLAAPGVDIQTTAVGGGYDSRTGTSFATPFVTGSAALMMEWGIVNQNDPFLYGEKVKAYLRRGAKHLLGQQTWPNPRLGFGVLCLQDSFPV</sequence>
<evidence type="ECO:0000313" key="10">
    <source>
        <dbReference type="EMBL" id="SHF13737.1"/>
    </source>
</evidence>
<feature type="active site" description="Charge relay system" evidence="5 6">
    <location>
        <position position="131"/>
    </location>
</feature>
<keyword evidence="2 6" id="KW-0645">Protease</keyword>
<evidence type="ECO:0000256" key="7">
    <source>
        <dbReference type="SAM" id="MobiDB-lite"/>
    </source>
</evidence>